<sequence length="283" mass="30391">MVRGQCFCGAVSFEIEGALSAPSLCHCGQCRRLHGAPGAYTSAPVSAYRISGEESLNWYATSKRAEQAFCRICGSKLFWREIGGQDLDACMGSLDAPTGLTLGRHIFTRSQGDYYEIGHDGVPRFAASSAGAEPIGEEMPPQSGPKKTEHSGGCQCGAVGYRVSGSMRDVVVCHCGQCQRIHGYAPGYSAAREAELIIEGEENLAWYRTSDRARRGFCRSCGSSLFWNPDDRDTVSITAGSLQPPTGLKTVLHIMVADKRDYYTIADGVPQVPGSSAANPITF</sequence>
<dbReference type="Proteomes" id="UP001230156">
    <property type="component" value="Unassembled WGS sequence"/>
</dbReference>
<dbReference type="Gene3D" id="3.90.1590.10">
    <property type="entry name" value="glutathione-dependent formaldehyde- activating enzyme (gfa)"/>
    <property type="match status" value="2"/>
</dbReference>
<gene>
    <name evidence="6" type="ORF">Q8A70_09395</name>
</gene>
<keyword evidence="3" id="KW-0862">Zinc</keyword>
<reference evidence="7" key="1">
    <citation type="submission" date="2023-08" db="EMBL/GenBank/DDBJ databases">
        <title>Rhodospirillaceae gen. nov., a novel taxon isolated from the Yangtze River Yuezi River estuary sludge.</title>
        <authorList>
            <person name="Ruan L."/>
        </authorList>
    </citation>
    <scope>NUCLEOTIDE SEQUENCE [LARGE SCALE GENOMIC DNA]</scope>
    <source>
        <strain evidence="7">R-7</strain>
    </source>
</reference>
<comment type="caution">
    <text evidence="6">The sequence shown here is derived from an EMBL/GenBank/DDBJ whole genome shotgun (WGS) entry which is preliminary data.</text>
</comment>
<evidence type="ECO:0000256" key="1">
    <source>
        <dbReference type="ARBA" id="ARBA00005495"/>
    </source>
</evidence>
<comment type="similarity">
    <text evidence="1">Belongs to the Gfa family.</text>
</comment>
<dbReference type="PANTHER" id="PTHR33337">
    <property type="entry name" value="GFA DOMAIN-CONTAINING PROTEIN"/>
    <property type="match status" value="1"/>
</dbReference>
<feature type="domain" description="CENP-V/GFA" evidence="5">
    <location>
        <begin position="150"/>
        <end position="263"/>
    </location>
</feature>
<name>A0ABU0YJJ7_9PROT</name>
<evidence type="ECO:0000256" key="2">
    <source>
        <dbReference type="ARBA" id="ARBA00022723"/>
    </source>
</evidence>
<keyword evidence="7" id="KW-1185">Reference proteome</keyword>
<dbReference type="Pfam" id="PF04828">
    <property type="entry name" value="GFA"/>
    <property type="match status" value="2"/>
</dbReference>
<accession>A0ABU0YJJ7</accession>
<protein>
    <submittedName>
        <fullName evidence="6">GFA family protein</fullName>
    </submittedName>
</protein>
<feature type="domain" description="CENP-V/GFA" evidence="5">
    <location>
        <begin position="2"/>
        <end position="116"/>
    </location>
</feature>
<dbReference type="PANTHER" id="PTHR33337:SF40">
    <property type="entry name" value="CENP-V_GFA DOMAIN-CONTAINING PROTEIN-RELATED"/>
    <property type="match status" value="1"/>
</dbReference>
<evidence type="ECO:0000259" key="5">
    <source>
        <dbReference type="PROSITE" id="PS51891"/>
    </source>
</evidence>
<evidence type="ECO:0000313" key="6">
    <source>
        <dbReference type="EMBL" id="MDQ7247881.1"/>
    </source>
</evidence>
<dbReference type="SUPFAM" id="SSF51316">
    <property type="entry name" value="Mss4-like"/>
    <property type="match status" value="2"/>
</dbReference>
<organism evidence="6 7">
    <name type="scientific">Dongia sedimenti</name>
    <dbReference type="NCBI Taxonomy" id="3064282"/>
    <lineage>
        <taxon>Bacteria</taxon>
        <taxon>Pseudomonadati</taxon>
        <taxon>Pseudomonadota</taxon>
        <taxon>Alphaproteobacteria</taxon>
        <taxon>Rhodospirillales</taxon>
        <taxon>Dongiaceae</taxon>
        <taxon>Dongia</taxon>
    </lineage>
</organism>
<dbReference type="InterPro" id="IPR011057">
    <property type="entry name" value="Mss4-like_sf"/>
</dbReference>
<evidence type="ECO:0000256" key="3">
    <source>
        <dbReference type="ARBA" id="ARBA00022833"/>
    </source>
</evidence>
<keyword evidence="4" id="KW-0456">Lyase</keyword>
<keyword evidence="2" id="KW-0479">Metal-binding</keyword>
<dbReference type="RefSeq" id="WP_379955324.1">
    <property type="nucleotide sequence ID" value="NZ_JAUYVI010000003.1"/>
</dbReference>
<dbReference type="PROSITE" id="PS51891">
    <property type="entry name" value="CENP_V_GFA"/>
    <property type="match status" value="2"/>
</dbReference>
<dbReference type="EMBL" id="JAUYVI010000003">
    <property type="protein sequence ID" value="MDQ7247881.1"/>
    <property type="molecule type" value="Genomic_DNA"/>
</dbReference>
<evidence type="ECO:0000313" key="7">
    <source>
        <dbReference type="Proteomes" id="UP001230156"/>
    </source>
</evidence>
<evidence type="ECO:0000256" key="4">
    <source>
        <dbReference type="ARBA" id="ARBA00023239"/>
    </source>
</evidence>
<proteinExistence type="inferred from homology"/>
<dbReference type="InterPro" id="IPR006913">
    <property type="entry name" value="CENP-V/GFA"/>
</dbReference>